<proteinExistence type="predicted"/>
<evidence type="ECO:0000313" key="3">
    <source>
        <dbReference type="Proteomes" id="UP001487740"/>
    </source>
</evidence>
<dbReference type="AlphaFoldDB" id="A0AAW0T3V1"/>
<gene>
    <name evidence="2" type="ORF">O3P69_018530</name>
</gene>
<organism evidence="2 3">
    <name type="scientific">Scylla paramamosain</name>
    <name type="common">Mud crab</name>
    <dbReference type="NCBI Taxonomy" id="85552"/>
    <lineage>
        <taxon>Eukaryota</taxon>
        <taxon>Metazoa</taxon>
        <taxon>Ecdysozoa</taxon>
        <taxon>Arthropoda</taxon>
        <taxon>Crustacea</taxon>
        <taxon>Multicrustacea</taxon>
        <taxon>Malacostraca</taxon>
        <taxon>Eumalacostraca</taxon>
        <taxon>Eucarida</taxon>
        <taxon>Decapoda</taxon>
        <taxon>Pleocyemata</taxon>
        <taxon>Brachyura</taxon>
        <taxon>Eubrachyura</taxon>
        <taxon>Portunoidea</taxon>
        <taxon>Portunidae</taxon>
        <taxon>Portuninae</taxon>
        <taxon>Scylla</taxon>
    </lineage>
</organism>
<accession>A0AAW0T3V1</accession>
<evidence type="ECO:0000313" key="2">
    <source>
        <dbReference type="EMBL" id="KAK8381512.1"/>
    </source>
</evidence>
<reference evidence="2 3" key="1">
    <citation type="submission" date="2023-03" db="EMBL/GenBank/DDBJ databases">
        <title>High-quality genome of Scylla paramamosain provides insights in environmental adaptation.</title>
        <authorList>
            <person name="Zhang L."/>
        </authorList>
    </citation>
    <scope>NUCLEOTIDE SEQUENCE [LARGE SCALE GENOMIC DNA]</scope>
    <source>
        <strain evidence="2">LZ_2023a</strain>
        <tissue evidence="2">Muscle</tissue>
    </source>
</reference>
<name>A0AAW0T3V1_SCYPA</name>
<comment type="caution">
    <text evidence="2">The sequence shown here is derived from an EMBL/GenBank/DDBJ whole genome shotgun (WGS) entry which is preliminary data.</text>
</comment>
<feature type="region of interest" description="Disordered" evidence="1">
    <location>
        <begin position="87"/>
        <end position="107"/>
    </location>
</feature>
<dbReference type="Proteomes" id="UP001487740">
    <property type="component" value="Unassembled WGS sequence"/>
</dbReference>
<keyword evidence="3" id="KW-1185">Reference proteome</keyword>
<sequence length="221" mass="23986">MAASTRLQPVYSRHSAQQQSTPDFLVLQNQTGVLSTLISLSTLLVLRLQASLCESAMGQNKVCTSNTYGYPEASQSAVKVKSKVQQAASGATKSGQNGGNTKDKKDVWGPIYQNRQHFIDMHICGRGPEERVQDAPLRSLRHRGVQSSEALGASAINGGFEDHCDIHSLTRLSQLPSLRGADGGTSLWCCHCEGLLRRHPHTLTPPGPTLVPIRETSTKWS</sequence>
<evidence type="ECO:0000256" key="1">
    <source>
        <dbReference type="SAM" id="MobiDB-lite"/>
    </source>
</evidence>
<protein>
    <submittedName>
        <fullName evidence="2">Uncharacterized protein</fullName>
    </submittedName>
</protein>
<dbReference type="EMBL" id="JARAKH010000040">
    <property type="protein sequence ID" value="KAK8381512.1"/>
    <property type="molecule type" value="Genomic_DNA"/>
</dbReference>